<evidence type="ECO:0000256" key="15">
    <source>
        <dbReference type="SAM" id="Phobius"/>
    </source>
</evidence>
<evidence type="ECO:0000256" key="1">
    <source>
        <dbReference type="ARBA" id="ARBA00000085"/>
    </source>
</evidence>
<evidence type="ECO:0000256" key="14">
    <source>
        <dbReference type="ARBA" id="ARBA00039401"/>
    </source>
</evidence>
<evidence type="ECO:0000256" key="10">
    <source>
        <dbReference type="ARBA" id="ARBA00022840"/>
    </source>
</evidence>
<dbReference type="InterPro" id="IPR005467">
    <property type="entry name" value="His_kinase_dom"/>
</dbReference>
<dbReference type="InterPro" id="IPR003594">
    <property type="entry name" value="HATPase_dom"/>
</dbReference>
<keyword evidence="6" id="KW-0808">Transferase</keyword>
<dbReference type="SUPFAM" id="SSF55874">
    <property type="entry name" value="ATPase domain of HSP90 chaperone/DNA topoisomerase II/histidine kinase"/>
    <property type="match status" value="1"/>
</dbReference>
<name>A0ABX6YKJ6_9MICO</name>
<dbReference type="GO" id="GO:0016301">
    <property type="term" value="F:kinase activity"/>
    <property type="evidence" value="ECO:0007669"/>
    <property type="project" value="UniProtKB-KW"/>
</dbReference>
<keyword evidence="9 18" id="KW-0418">Kinase</keyword>
<keyword evidence="4" id="KW-1003">Cell membrane</keyword>
<feature type="transmembrane region" description="Helical" evidence="15">
    <location>
        <begin position="228"/>
        <end position="246"/>
    </location>
</feature>
<dbReference type="PROSITE" id="PS50112">
    <property type="entry name" value="PAS"/>
    <property type="match status" value="1"/>
</dbReference>
<evidence type="ECO:0000313" key="19">
    <source>
        <dbReference type="Proteomes" id="UP000662814"/>
    </source>
</evidence>
<protein>
    <recommendedName>
        <fullName evidence="14">Sensor-like histidine kinase SenX3</fullName>
        <ecNumber evidence="3">2.7.13.3</ecNumber>
    </recommendedName>
</protein>
<comment type="catalytic activity">
    <reaction evidence="1">
        <text>ATP + protein L-histidine = ADP + protein N-phospho-L-histidine.</text>
        <dbReference type="EC" id="2.7.13.3"/>
    </reaction>
</comment>
<evidence type="ECO:0000313" key="18">
    <source>
        <dbReference type="EMBL" id="QPZ39245.1"/>
    </source>
</evidence>
<evidence type="ECO:0000259" key="16">
    <source>
        <dbReference type="PROSITE" id="PS50109"/>
    </source>
</evidence>
<dbReference type="PRINTS" id="PR00344">
    <property type="entry name" value="BCTRLSENSOR"/>
</dbReference>
<keyword evidence="7 15" id="KW-0812">Transmembrane</keyword>
<proteinExistence type="predicted"/>
<evidence type="ECO:0000256" key="5">
    <source>
        <dbReference type="ARBA" id="ARBA00022553"/>
    </source>
</evidence>
<dbReference type="EC" id="2.7.13.3" evidence="3"/>
<keyword evidence="19" id="KW-1185">Reference proteome</keyword>
<gene>
    <name evidence="18" type="ORF">HCR76_04055</name>
</gene>
<dbReference type="EMBL" id="CP061169">
    <property type="protein sequence ID" value="QPZ39245.1"/>
    <property type="molecule type" value="Genomic_DNA"/>
</dbReference>
<evidence type="ECO:0000256" key="12">
    <source>
        <dbReference type="ARBA" id="ARBA00023012"/>
    </source>
</evidence>
<dbReference type="SUPFAM" id="SSF55785">
    <property type="entry name" value="PYP-like sensor domain (PAS domain)"/>
    <property type="match status" value="1"/>
</dbReference>
<organism evidence="18 19">
    <name type="scientific">Paramicrobacterium chengjingii</name>
    <dbReference type="NCBI Taxonomy" id="2769067"/>
    <lineage>
        <taxon>Bacteria</taxon>
        <taxon>Bacillati</taxon>
        <taxon>Actinomycetota</taxon>
        <taxon>Actinomycetes</taxon>
        <taxon>Micrococcales</taxon>
        <taxon>Microbacteriaceae</taxon>
        <taxon>Paramicrobacterium</taxon>
    </lineage>
</organism>
<dbReference type="InterPro" id="IPR004358">
    <property type="entry name" value="Sig_transdc_His_kin-like_C"/>
</dbReference>
<dbReference type="InterPro" id="IPR036890">
    <property type="entry name" value="HATPase_C_sf"/>
</dbReference>
<evidence type="ECO:0000256" key="8">
    <source>
        <dbReference type="ARBA" id="ARBA00022741"/>
    </source>
</evidence>
<evidence type="ECO:0000256" key="7">
    <source>
        <dbReference type="ARBA" id="ARBA00022692"/>
    </source>
</evidence>
<comment type="subcellular location">
    <subcellularLocation>
        <location evidence="2">Cell membrane</location>
        <topology evidence="2">Multi-pass membrane protein</topology>
    </subcellularLocation>
</comment>
<dbReference type="InterPro" id="IPR000014">
    <property type="entry name" value="PAS"/>
</dbReference>
<keyword evidence="11 15" id="KW-1133">Transmembrane helix</keyword>
<dbReference type="Pfam" id="PF02518">
    <property type="entry name" value="HATPase_c"/>
    <property type="match status" value="1"/>
</dbReference>
<dbReference type="SUPFAM" id="SSF103190">
    <property type="entry name" value="Sensory domain-like"/>
    <property type="match status" value="1"/>
</dbReference>
<evidence type="ECO:0000256" key="3">
    <source>
        <dbReference type="ARBA" id="ARBA00012438"/>
    </source>
</evidence>
<sequence length="606" mass="65036">MRDHTDCQAGCCRGCVHIVRRDFYAGRTARAKLVHVENIRRSQVRFHGSVAPTATASHRPRSLAARLFLAQLVLVVIVCGALSITSYVTARADARQATASRVLSIAETLANDPYVTNAVGTADPTSALQPYALTVIATAKVDFITIMDRDRTRYTHPNSEQLGKPYIGSIDEALEGRSQVEQYEGTLGPSVRAIVPIFDESGTVTAMVSVGVTLETLSITQAAAIPELLIIALAAIALGGLGSWAVSRYLRRVTLGYGPEQLRSLFAFYDSALHSLREGLVLVDAQGNLVLYNDQAADLLGLPPASEFTPTHISQLDLPETAAQLFASGRSATDEIHLTHDRVLVISQQQATQPDADIRRPPRASMGTVATLRDRTEIQALTGELQSMKTLSEALRAQTHEHANRLHTLATLIELGREREALDFAVKDQSDAQRLTDEFVQSLDEPFITALLIGKAAQAHERGLKLQISAAGELPAGSLDARDLVTVTGNLLDNAFDAAASSDERRVWADFSVIDSELIIVIADSGPGVDAGALNELFRLGRSSKDAASHVGGRGLGLALVRQAVERLGGTLDVESDGGAIFTVTLPLTDHSDDNGVEPEVTPDER</sequence>
<evidence type="ECO:0000256" key="2">
    <source>
        <dbReference type="ARBA" id="ARBA00004651"/>
    </source>
</evidence>
<keyword evidence="5" id="KW-0597">Phosphoprotein</keyword>
<dbReference type="Pfam" id="PF17203">
    <property type="entry name" value="sCache_3_2"/>
    <property type="match status" value="1"/>
</dbReference>
<feature type="transmembrane region" description="Helical" evidence="15">
    <location>
        <begin position="67"/>
        <end position="88"/>
    </location>
</feature>
<dbReference type="InterPro" id="IPR050351">
    <property type="entry name" value="BphY/WalK/GraS-like"/>
</dbReference>
<dbReference type="PANTHER" id="PTHR42878:SF14">
    <property type="entry name" value="OSMOLARITY TWO-COMPONENT SYSTEM PROTEIN SSK1"/>
    <property type="match status" value="1"/>
</dbReference>
<dbReference type="InterPro" id="IPR029151">
    <property type="entry name" value="Sensor-like_sf"/>
</dbReference>
<evidence type="ECO:0000256" key="6">
    <source>
        <dbReference type="ARBA" id="ARBA00022679"/>
    </source>
</evidence>
<evidence type="ECO:0000259" key="17">
    <source>
        <dbReference type="PROSITE" id="PS50112"/>
    </source>
</evidence>
<feature type="domain" description="Histidine kinase" evidence="16">
    <location>
        <begin position="397"/>
        <end position="590"/>
    </location>
</feature>
<evidence type="ECO:0000256" key="4">
    <source>
        <dbReference type="ARBA" id="ARBA00022475"/>
    </source>
</evidence>
<dbReference type="PROSITE" id="PS50109">
    <property type="entry name" value="HIS_KIN"/>
    <property type="match status" value="1"/>
</dbReference>
<dbReference type="SMART" id="SM00387">
    <property type="entry name" value="HATPase_c"/>
    <property type="match status" value="1"/>
</dbReference>
<evidence type="ECO:0000256" key="13">
    <source>
        <dbReference type="ARBA" id="ARBA00023136"/>
    </source>
</evidence>
<dbReference type="Gene3D" id="3.30.450.20">
    <property type="entry name" value="PAS domain"/>
    <property type="match status" value="2"/>
</dbReference>
<accession>A0ABX6YKJ6</accession>
<keyword evidence="10" id="KW-0067">ATP-binding</keyword>
<reference evidence="18 19" key="1">
    <citation type="submission" date="2020-12" db="EMBL/GenBank/DDBJ databases">
        <title>Microbacterium sp. HY060.</title>
        <authorList>
            <person name="Zhou J."/>
        </authorList>
    </citation>
    <scope>NUCLEOTIDE SEQUENCE [LARGE SCALE GENOMIC DNA]</scope>
    <source>
        <strain evidence="18 19">HY60</strain>
    </source>
</reference>
<feature type="domain" description="PAS" evidence="17">
    <location>
        <begin position="265"/>
        <end position="304"/>
    </location>
</feature>
<keyword evidence="12" id="KW-0902">Two-component regulatory system</keyword>
<evidence type="ECO:0000256" key="9">
    <source>
        <dbReference type="ARBA" id="ARBA00022777"/>
    </source>
</evidence>
<dbReference type="Proteomes" id="UP000662814">
    <property type="component" value="Chromosome"/>
</dbReference>
<dbReference type="PANTHER" id="PTHR42878">
    <property type="entry name" value="TWO-COMPONENT HISTIDINE KINASE"/>
    <property type="match status" value="1"/>
</dbReference>
<dbReference type="Gene3D" id="3.30.565.10">
    <property type="entry name" value="Histidine kinase-like ATPase, C-terminal domain"/>
    <property type="match status" value="1"/>
</dbReference>
<keyword evidence="13 15" id="KW-0472">Membrane</keyword>
<dbReference type="InterPro" id="IPR033463">
    <property type="entry name" value="sCache_3"/>
</dbReference>
<keyword evidence="8" id="KW-0547">Nucleotide-binding</keyword>
<evidence type="ECO:0000256" key="11">
    <source>
        <dbReference type="ARBA" id="ARBA00022989"/>
    </source>
</evidence>
<dbReference type="InterPro" id="IPR035965">
    <property type="entry name" value="PAS-like_dom_sf"/>
</dbReference>